<feature type="region of interest" description="Disordered" evidence="1">
    <location>
        <begin position="206"/>
        <end position="276"/>
    </location>
</feature>
<organism evidence="2 3">
    <name type="scientific">Magallana gigas</name>
    <name type="common">Pacific oyster</name>
    <name type="synonym">Crassostrea gigas</name>
    <dbReference type="NCBI Taxonomy" id="29159"/>
    <lineage>
        <taxon>Eukaryota</taxon>
        <taxon>Metazoa</taxon>
        <taxon>Spiralia</taxon>
        <taxon>Lophotrochozoa</taxon>
        <taxon>Mollusca</taxon>
        <taxon>Bivalvia</taxon>
        <taxon>Autobranchia</taxon>
        <taxon>Pteriomorphia</taxon>
        <taxon>Ostreida</taxon>
        <taxon>Ostreoidea</taxon>
        <taxon>Ostreidae</taxon>
        <taxon>Magallana</taxon>
    </lineage>
</organism>
<proteinExistence type="predicted"/>
<dbReference type="AlphaFoldDB" id="A0A8W8J147"/>
<protein>
    <recommendedName>
        <fullName evidence="4">Zinc-ribbon domain-containing protein</fullName>
    </recommendedName>
</protein>
<evidence type="ECO:0000313" key="3">
    <source>
        <dbReference type="Proteomes" id="UP000005408"/>
    </source>
</evidence>
<sequence>MFCMECGMQLADGKAKFCGNCGTKVPSASKETDPGVEVLPPSFVQGTLSQGAMESLAKLKEKYPSNIGHKPVSKKRTSESKELIVHVMDKKKKALKRAFPSDSGLTGCLKMKANYNQTTKNWMDSLKHHFRGNIDFIPHIMGRNGLEPISTDCSLEQIESMKIQKKSALKIYAMAKGKAYGTIKMDLYVWAKMLIKVMESDEEMPKIELQKPSSKCGGKSLSKISTMQSDDVVKSDEEMPKIRLQKPVVESDEEMPNMRLQKPSSKCGGKSLPKMSTMQSDDIVESDVELPKVPLPVVESDVELPKVSLPSSKCSGENMPLGRKIKSSTMQSDDMADEYEIRFPKEGKRITIVYEVHGGMALSRPFDTDDTMLSVFTFACQEINPEILPPSFYFECVSTESCMFANCQHSFKLEECHGINIRDIPDVLLLKEAEYSLDDTLTNYGDVHLRGSVGPVFH</sequence>
<evidence type="ECO:0000256" key="1">
    <source>
        <dbReference type="SAM" id="MobiDB-lite"/>
    </source>
</evidence>
<dbReference type="EnsemblMetazoa" id="G16800.1">
    <property type="protein sequence ID" value="G16800.1:cds"/>
    <property type="gene ID" value="G16800"/>
</dbReference>
<evidence type="ECO:0000313" key="2">
    <source>
        <dbReference type="EnsemblMetazoa" id="G16800.1:cds"/>
    </source>
</evidence>
<keyword evidence="3" id="KW-1185">Reference proteome</keyword>
<evidence type="ECO:0008006" key="4">
    <source>
        <dbReference type="Google" id="ProtNLM"/>
    </source>
</evidence>
<feature type="compositionally biased region" description="Basic and acidic residues" evidence="1">
    <location>
        <begin position="231"/>
        <end position="241"/>
    </location>
</feature>
<dbReference type="Proteomes" id="UP000005408">
    <property type="component" value="Unassembled WGS sequence"/>
</dbReference>
<accession>A0A8W8J147</accession>
<name>A0A8W8J147_MAGGI</name>
<reference evidence="2" key="1">
    <citation type="submission" date="2022-08" db="UniProtKB">
        <authorList>
            <consortium name="EnsemblMetazoa"/>
        </authorList>
    </citation>
    <scope>IDENTIFICATION</scope>
    <source>
        <strain evidence="2">05x7-T-G4-1.051#20</strain>
    </source>
</reference>